<evidence type="ECO:0000313" key="1">
    <source>
        <dbReference type="EMBL" id="RKF56396.1"/>
    </source>
</evidence>
<dbReference type="Proteomes" id="UP000286134">
    <property type="component" value="Unassembled WGS sequence"/>
</dbReference>
<sequence length="82" mass="9000">KQNSSQTLVKNVTYQVFPGNDLTNDKCDPFSYISVGHYTSEKWHGIMLDHGSQSYSTAGRWSGSITAKSRIGKTSSIGSIEL</sequence>
<feature type="non-terminal residue" evidence="1">
    <location>
        <position position="1"/>
    </location>
</feature>
<dbReference type="EMBL" id="MCFK01008178">
    <property type="protein sequence ID" value="RKF56396.1"/>
    <property type="molecule type" value="Genomic_DNA"/>
</dbReference>
<name>A0A420HG40_9PEZI</name>
<accession>A0A420HG40</accession>
<protein>
    <submittedName>
        <fullName evidence="1">Uncharacterized protein</fullName>
    </submittedName>
</protein>
<reference evidence="1 2" key="1">
    <citation type="journal article" date="2018" name="BMC Genomics">
        <title>Comparative genome analyses reveal sequence features reflecting distinct modes of host-adaptation between dicot and monocot powdery mildew.</title>
        <authorList>
            <person name="Wu Y."/>
            <person name="Ma X."/>
            <person name="Pan Z."/>
            <person name="Kale S.D."/>
            <person name="Song Y."/>
            <person name="King H."/>
            <person name="Zhang Q."/>
            <person name="Presley C."/>
            <person name="Deng X."/>
            <person name="Wei C.I."/>
            <person name="Xiao S."/>
        </authorList>
    </citation>
    <scope>NUCLEOTIDE SEQUENCE [LARGE SCALE GENOMIC DNA]</scope>
    <source>
        <strain evidence="1">UMSG2</strain>
    </source>
</reference>
<evidence type="ECO:0000313" key="2">
    <source>
        <dbReference type="Proteomes" id="UP000286134"/>
    </source>
</evidence>
<keyword evidence="2" id="KW-1185">Reference proteome</keyword>
<comment type="caution">
    <text evidence="1">The sequence shown here is derived from an EMBL/GenBank/DDBJ whole genome shotgun (WGS) entry which is preliminary data.</text>
</comment>
<organism evidence="1 2">
    <name type="scientific">Erysiphe neolycopersici</name>
    <dbReference type="NCBI Taxonomy" id="212602"/>
    <lineage>
        <taxon>Eukaryota</taxon>
        <taxon>Fungi</taxon>
        <taxon>Dikarya</taxon>
        <taxon>Ascomycota</taxon>
        <taxon>Pezizomycotina</taxon>
        <taxon>Leotiomycetes</taxon>
        <taxon>Erysiphales</taxon>
        <taxon>Erysiphaceae</taxon>
        <taxon>Erysiphe</taxon>
    </lineage>
</organism>
<proteinExistence type="predicted"/>
<dbReference type="AlphaFoldDB" id="A0A420HG40"/>
<gene>
    <name evidence="1" type="ORF">OnM2_081034</name>
</gene>